<dbReference type="InParanoid" id="M1BJK9"/>
<accession>M1BJK9</accession>
<organism evidence="1 2">
    <name type="scientific">Solanum tuberosum</name>
    <name type="common">Potato</name>
    <dbReference type="NCBI Taxonomy" id="4113"/>
    <lineage>
        <taxon>Eukaryota</taxon>
        <taxon>Viridiplantae</taxon>
        <taxon>Streptophyta</taxon>
        <taxon>Embryophyta</taxon>
        <taxon>Tracheophyta</taxon>
        <taxon>Spermatophyta</taxon>
        <taxon>Magnoliopsida</taxon>
        <taxon>eudicotyledons</taxon>
        <taxon>Gunneridae</taxon>
        <taxon>Pentapetalae</taxon>
        <taxon>asterids</taxon>
        <taxon>lamiids</taxon>
        <taxon>Solanales</taxon>
        <taxon>Solanaceae</taxon>
        <taxon>Solanoideae</taxon>
        <taxon>Solaneae</taxon>
        <taxon>Solanum</taxon>
    </lineage>
</organism>
<dbReference type="AlphaFoldDB" id="M1BJK9"/>
<protein>
    <submittedName>
        <fullName evidence="1">Uncharacterized protein</fullName>
    </submittedName>
</protein>
<reference evidence="2" key="1">
    <citation type="journal article" date="2011" name="Nature">
        <title>Genome sequence and analysis of the tuber crop potato.</title>
        <authorList>
            <consortium name="The Potato Genome Sequencing Consortium"/>
        </authorList>
    </citation>
    <scope>NUCLEOTIDE SEQUENCE [LARGE SCALE GENOMIC DNA]</scope>
    <source>
        <strain evidence="2">cv. DM1-3 516 R44</strain>
    </source>
</reference>
<evidence type="ECO:0000313" key="1">
    <source>
        <dbReference type="EnsemblPlants" id="PGSC0003DMT400046770"/>
    </source>
</evidence>
<dbReference type="Gramene" id="PGSC0003DMT400046770">
    <property type="protein sequence ID" value="PGSC0003DMT400046770"/>
    <property type="gene ID" value="PGSC0003DMG401018159"/>
</dbReference>
<dbReference type="Proteomes" id="UP000011115">
    <property type="component" value="Unassembled WGS sequence"/>
</dbReference>
<evidence type="ECO:0000313" key="2">
    <source>
        <dbReference type="Proteomes" id="UP000011115"/>
    </source>
</evidence>
<reference evidence="1" key="2">
    <citation type="submission" date="2015-06" db="UniProtKB">
        <authorList>
            <consortium name="EnsemblPlants"/>
        </authorList>
    </citation>
    <scope>IDENTIFICATION</scope>
    <source>
        <strain evidence="1">DM1-3 516 R44</strain>
    </source>
</reference>
<dbReference type="HOGENOM" id="CLU_2872062_0_0_1"/>
<proteinExistence type="predicted"/>
<name>M1BJK9_SOLTU</name>
<dbReference type="EnsemblPlants" id="PGSC0003DMT400046770">
    <property type="protein sequence ID" value="PGSC0003DMT400046770"/>
    <property type="gene ID" value="PGSC0003DMG401018159"/>
</dbReference>
<dbReference type="STRING" id="4113.M1BJK9"/>
<sequence>MGLKYQYGVTYSLEKYVSINGIYVCVELGGQLGYYVDVLACSTKHLTETLRLYQQSRAFAMGSH</sequence>
<dbReference type="eggNOG" id="KOG4308">
    <property type="taxonomic scope" value="Eukaryota"/>
</dbReference>
<dbReference type="PaxDb" id="4113-PGSC0003DMT400046770"/>
<keyword evidence="2" id="KW-1185">Reference proteome</keyword>